<dbReference type="SUPFAM" id="SSF56327">
    <property type="entry name" value="LDH C-terminal domain-like"/>
    <property type="match status" value="1"/>
</dbReference>
<dbReference type="OMA" id="MVADSAY"/>
<dbReference type="GO" id="GO:0004459">
    <property type="term" value="F:L-lactate dehydrogenase (NAD+) activity"/>
    <property type="evidence" value="ECO:0007669"/>
    <property type="project" value="UniProtKB-EC"/>
</dbReference>
<dbReference type="EC" id="1.1.1.27" evidence="3"/>
<dbReference type="STRING" id="137246.A0A401TJF6"/>
<name>A0A401TJF6_CHIPU</name>
<comment type="caution">
    <text evidence="6">The sequence shown here is derived from an EMBL/GenBank/DDBJ whole genome shotgun (WGS) entry which is preliminary data.</text>
</comment>
<protein>
    <recommendedName>
        <fullName evidence="3">L-lactate dehydrogenase</fullName>
        <ecNumber evidence="3">1.1.1.27</ecNumber>
    </recommendedName>
</protein>
<dbReference type="PANTHER" id="PTHR43128">
    <property type="entry name" value="L-2-HYDROXYCARBOXYLATE DEHYDROGENASE (NAD(P)(+))"/>
    <property type="match status" value="1"/>
</dbReference>
<dbReference type="InterPro" id="IPR001557">
    <property type="entry name" value="L-lactate/malate_DH"/>
</dbReference>
<dbReference type="PRINTS" id="PR00086">
    <property type="entry name" value="LLDHDRGNASE"/>
</dbReference>
<dbReference type="OrthoDB" id="5405561at2759"/>
<evidence type="ECO:0000256" key="4">
    <source>
        <dbReference type="ARBA" id="ARBA00023002"/>
    </source>
</evidence>
<keyword evidence="4" id="KW-0560">Oxidoreductase</keyword>
<evidence type="ECO:0000256" key="2">
    <source>
        <dbReference type="ARBA" id="ARBA00006054"/>
    </source>
</evidence>
<sequence>MSRFPKNHVIGSSCNLDSTRFHYLVVEKRGLHPSSCHGCVLGEHGDSTVSVWSVVNVAGVGLQQLSPDIGTAQDKENWKDIHKMVADSAYEVIKLKGYSNWAIGLSVAELTESIGKNLKQICLVSSMVKGMYGIEDEVFLSRYSVQTI</sequence>
<comment type="similarity">
    <text evidence="2">Belongs to the LDH/MDH superfamily. LDH family.</text>
</comment>
<dbReference type="InterPro" id="IPR015955">
    <property type="entry name" value="Lactate_DH/Glyco_Ohase_4_C"/>
</dbReference>
<dbReference type="EMBL" id="BEZZ01085978">
    <property type="protein sequence ID" value="GCC42757.1"/>
    <property type="molecule type" value="Genomic_DNA"/>
</dbReference>
<dbReference type="PROSITE" id="PS00064">
    <property type="entry name" value="L_LDH"/>
    <property type="match status" value="1"/>
</dbReference>
<evidence type="ECO:0000313" key="6">
    <source>
        <dbReference type="EMBL" id="GCC42757.1"/>
    </source>
</evidence>
<dbReference type="GO" id="GO:0006089">
    <property type="term" value="P:lactate metabolic process"/>
    <property type="evidence" value="ECO:0007669"/>
    <property type="project" value="TreeGrafter"/>
</dbReference>
<keyword evidence="7" id="KW-1185">Reference proteome</keyword>
<dbReference type="Pfam" id="PF02866">
    <property type="entry name" value="Ldh_1_C"/>
    <property type="match status" value="1"/>
</dbReference>
<comment type="pathway">
    <text evidence="1">Fermentation; pyruvate fermentation to lactate; (S)-lactate from pyruvate: step 1/1.</text>
</comment>
<gene>
    <name evidence="6" type="ORF">chiPu_0026717</name>
</gene>
<dbReference type="PANTHER" id="PTHR43128:SF16">
    <property type="entry name" value="L-LACTATE DEHYDROGENASE"/>
    <property type="match status" value="1"/>
</dbReference>
<reference evidence="6 7" key="1">
    <citation type="journal article" date="2018" name="Nat. Ecol. Evol.">
        <title>Shark genomes provide insights into elasmobranch evolution and the origin of vertebrates.</title>
        <authorList>
            <person name="Hara Y"/>
            <person name="Yamaguchi K"/>
            <person name="Onimaru K"/>
            <person name="Kadota M"/>
            <person name="Koyanagi M"/>
            <person name="Keeley SD"/>
            <person name="Tatsumi K"/>
            <person name="Tanaka K"/>
            <person name="Motone F"/>
            <person name="Kageyama Y"/>
            <person name="Nozu R"/>
            <person name="Adachi N"/>
            <person name="Nishimura O"/>
            <person name="Nakagawa R"/>
            <person name="Tanegashima C"/>
            <person name="Kiyatake I"/>
            <person name="Matsumoto R"/>
            <person name="Murakumo K"/>
            <person name="Nishida K"/>
            <person name="Terakita A"/>
            <person name="Kuratani S"/>
            <person name="Sato K"/>
            <person name="Hyodo S Kuraku.S."/>
        </authorList>
    </citation>
    <scope>NUCLEOTIDE SEQUENCE [LARGE SCALE GENOMIC DNA]</scope>
</reference>
<dbReference type="AlphaFoldDB" id="A0A401TJF6"/>
<dbReference type="InterPro" id="IPR018177">
    <property type="entry name" value="L-lactate_DH_AS"/>
</dbReference>
<evidence type="ECO:0000259" key="5">
    <source>
        <dbReference type="Pfam" id="PF02866"/>
    </source>
</evidence>
<accession>A0A401TJF6</accession>
<dbReference type="InterPro" id="IPR022383">
    <property type="entry name" value="Lactate/malate_DH_C"/>
</dbReference>
<evidence type="ECO:0000256" key="1">
    <source>
        <dbReference type="ARBA" id="ARBA00004843"/>
    </source>
</evidence>
<evidence type="ECO:0000256" key="3">
    <source>
        <dbReference type="ARBA" id="ARBA00012967"/>
    </source>
</evidence>
<organism evidence="6 7">
    <name type="scientific">Chiloscyllium punctatum</name>
    <name type="common">Brownbanded bambooshark</name>
    <name type="synonym">Hemiscyllium punctatum</name>
    <dbReference type="NCBI Taxonomy" id="137246"/>
    <lineage>
        <taxon>Eukaryota</taxon>
        <taxon>Metazoa</taxon>
        <taxon>Chordata</taxon>
        <taxon>Craniata</taxon>
        <taxon>Vertebrata</taxon>
        <taxon>Chondrichthyes</taxon>
        <taxon>Elasmobranchii</taxon>
        <taxon>Galeomorphii</taxon>
        <taxon>Galeoidea</taxon>
        <taxon>Orectolobiformes</taxon>
        <taxon>Hemiscylliidae</taxon>
        <taxon>Chiloscyllium</taxon>
    </lineage>
</organism>
<feature type="domain" description="Lactate/malate dehydrogenase C-terminal" evidence="5">
    <location>
        <begin position="15"/>
        <end position="140"/>
    </location>
</feature>
<dbReference type="Proteomes" id="UP000287033">
    <property type="component" value="Unassembled WGS sequence"/>
</dbReference>
<proteinExistence type="inferred from homology"/>
<dbReference type="Gene3D" id="3.90.110.10">
    <property type="entry name" value="Lactate dehydrogenase/glycoside hydrolase, family 4, C-terminal"/>
    <property type="match status" value="1"/>
</dbReference>
<evidence type="ECO:0000313" key="7">
    <source>
        <dbReference type="Proteomes" id="UP000287033"/>
    </source>
</evidence>
<dbReference type="UniPathway" id="UPA00554">
    <property type="reaction ID" value="UER00611"/>
</dbReference>